<dbReference type="PANTHER" id="PTHR15217:SF0">
    <property type="entry name" value="PRE-MRNA-SPLICING REGULATOR WTAP"/>
    <property type="match status" value="1"/>
</dbReference>
<keyword evidence="9" id="KW-1185">Reference proteome</keyword>
<feature type="coiled-coil region" evidence="6">
    <location>
        <begin position="76"/>
        <end position="103"/>
    </location>
</feature>
<feature type="compositionally biased region" description="Basic and acidic residues" evidence="7">
    <location>
        <begin position="484"/>
        <end position="499"/>
    </location>
</feature>
<evidence type="ECO:0000256" key="5">
    <source>
        <dbReference type="ARBA" id="ARBA00023242"/>
    </source>
</evidence>
<keyword evidence="3" id="KW-0507">mRNA processing</keyword>
<feature type="region of interest" description="Disordered" evidence="7">
    <location>
        <begin position="478"/>
        <end position="501"/>
    </location>
</feature>
<dbReference type="GeneID" id="94196869"/>
<feature type="compositionally biased region" description="Basic and acidic residues" evidence="7">
    <location>
        <begin position="216"/>
        <end position="340"/>
    </location>
</feature>
<evidence type="ECO:0000256" key="4">
    <source>
        <dbReference type="ARBA" id="ARBA00023187"/>
    </source>
</evidence>
<keyword evidence="6" id="KW-0175">Coiled coil</keyword>
<evidence type="ECO:0000313" key="9">
    <source>
        <dbReference type="Proteomes" id="UP001497744"/>
    </source>
</evidence>
<dbReference type="GO" id="GO:0005634">
    <property type="term" value="C:nucleus"/>
    <property type="evidence" value="ECO:0007669"/>
    <property type="project" value="UniProtKB-SubCell"/>
</dbReference>
<dbReference type="GO" id="GO:0006397">
    <property type="term" value="P:mRNA processing"/>
    <property type="evidence" value="ECO:0007669"/>
    <property type="project" value="UniProtKB-KW"/>
</dbReference>
<comment type="caution">
    <text evidence="8">The sequence shown here is derived from an EMBL/GenBank/DDBJ whole genome shotgun (WGS) entry which is preliminary data.</text>
</comment>
<organism evidence="8 9">
    <name type="scientific">Babesia caballi</name>
    <dbReference type="NCBI Taxonomy" id="5871"/>
    <lineage>
        <taxon>Eukaryota</taxon>
        <taxon>Sar</taxon>
        <taxon>Alveolata</taxon>
        <taxon>Apicomplexa</taxon>
        <taxon>Aconoidasida</taxon>
        <taxon>Piroplasmida</taxon>
        <taxon>Babesiidae</taxon>
        <taxon>Babesia</taxon>
    </lineage>
</organism>
<feature type="region of interest" description="Disordered" evidence="7">
    <location>
        <begin position="517"/>
        <end position="619"/>
    </location>
</feature>
<dbReference type="GO" id="GO:0016556">
    <property type="term" value="P:mRNA modification"/>
    <property type="evidence" value="ECO:0007669"/>
    <property type="project" value="InterPro"/>
</dbReference>
<feature type="compositionally biased region" description="Low complexity" evidence="7">
    <location>
        <begin position="517"/>
        <end position="535"/>
    </location>
</feature>
<name>A0AAV4M071_BABCB</name>
<protein>
    <submittedName>
        <fullName evidence="8">Pre-mRNA-splicing regulator WTAP</fullName>
    </submittedName>
</protein>
<dbReference type="Proteomes" id="UP001497744">
    <property type="component" value="Unassembled WGS sequence"/>
</dbReference>
<reference evidence="8 9" key="1">
    <citation type="submission" date="2021-06" db="EMBL/GenBank/DDBJ databases">
        <title>Genome sequence of Babesia caballi.</title>
        <authorList>
            <person name="Yamagishi J."/>
            <person name="Kidaka T."/>
            <person name="Ochi A."/>
        </authorList>
    </citation>
    <scope>NUCLEOTIDE SEQUENCE [LARGE SCALE GENOMIC DNA]</scope>
    <source>
        <strain evidence="8">USDA-D6B2</strain>
    </source>
</reference>
<comment type="similarity">
    <text evidence="2">Belongs to the fl(2)d family.</text>
</comment>
<sequence length="633" mass="69727">MAKGWSLEDIVSGADKLTDATEIKAYFMTIVAAQQNELQKTKAAVEDFREVHNFQNLYEKNASVNALIDPVVNAEILHLKRLLHSKEEELRAVNEELDAQRYNPLSTVGRALLERCQTLVTENEELCRIVLESQVQPLTLDLYKEREATKILKNQLRALHQYNAELETETELMHKKLEQQAQELADLTKENEALSQMLKAATGSTHRGPASSPARKGRDDRGFGDAKGKRDDKQDKYGWEERAGRDGKSRRGDKHESDKRDSKYGASRKEDKSDTGRKGDRHEPSKRGEKDEASKKGDKYEPRREDRQVASKKDEKSRRDDSRGRDPGKRLREETRDKGSPYRNKSSRSARSPRTARRALGVGAKMRTHLLGLVLGLALHTSRVESLERRPLARLGIRVVTSLQPLLESNAPPYTLVNFALETDPRIDQIGELQKQASVSPGRGVGKAVQQNRRTRLGTQFSQRREWLDMQFDKLRRKQQLNREGGEAAQGERRRDGRRVVHAAGARALAVRRAGRVLPGSAAGDEGSGDSPESDSVQRANRGVVLGDGRFGGPATGVEHRADGKGRLVDGGAGNEALSDAGVDSTDGGRDRGAAAAPRGPGIPPQGGAAGGPGSAGSRQLGQLTLTCIVNMI</sequence>
<evidence type="ECO:0000256" key="2">
    <source>
        <dbReference type="ARBA" id="ARBA00010313"/>
    </source>
</evidence>
<gene>
    <name evidence="8" type="ORF">BcabD6B2_48230</name>
</gene>
<comment type="subcellular location">
    <subcellularLocation>
        <location evidence="1">Nucleus</location>
    </subcellularLocation>
</comment>
<evidence type="ECO:0000256" key="6">
    <source>
        <dbReference type="SAM" id="Coils"/>
    </source>
</evidence>
<dbReference type="GO" id="GO:0008380">
    <property type="term" value="P:RNA splicing"/>
    <property type="evidence" value="ECO:0007669"/>
    <property type="project" value="UniProtKB-KW"/>
</dbReference>
<dbReference type="PANTHER" id="PTHR15217">
    <property type="entry name" value="WILMS' TUMOR 1-ASSOCIATING PROTEIN"/>
    <property type="match status" value="1"/>
</dbReference>
<keyword evidence="4" id="KW-0508">mRNA splicing</keyword>
<dbReference type="InterPro" id="IPR033757">
    <property type="entry name" value="WTAP"/>
</dbReference>
<evidence type="ECO:0000256" key="7">
    <source>
        <dbReference type="SAM" id="MobiDB-lite"/>
    </source>
</evidence>
<evidence type="ECO:0000313" key="8">
    <source>
        <dbReference type="EMBL" id="GIX65388.1"/>
    </source>
</evidence>
<dbReference type="RefSeq" id="XP_067717457.1">
    <property type="nucleotide sequence ID" value="XM_067861356.1"/>
</dbReference>
<keyword evidence="5" id="KW-0539">Nucleus</keyword>
<dbReference type="GO" id="GO:0000381">
    <property type="term" value="P:regulation of alternative mRNA splicing, via spliceosome"/>
    <property type="evidence" value="ECO:0007669"/>
    <property type="project" value="InterPro"/>
</dbReference>
<evidence type="ECO:0000256" key="1">
    <source>
        <dbReference type="ARBA" id="ARBA00004123"/>
    </source>
</evidence>
<accession>A0AAV4M071</accession>
<dbReference type="EMBL" id="BPLF01000004">
    <property type="protein sequence ID" value="GIX65388.1"/>
    <property type="molecule type" value="Genomic_DNA"/>
</dbReference>
<dbReference type="AlphaFoldDB" id="A0AAV4M071"/>
<evidence type="ECO:0000256" key="3">
    <source>
        <dbReference type="ARBA" id="ARBA00022664"/>
    </source>
</evidence>
<feature type="region of interest" description="Disordered" evidence="7">
    <location>
        <begin position="200"/>
        <end position="361"/>
    </location>
</feature>
<proteinExistence type="inferred from homology"/>
<feature type="compositionally biased region" description="Basic and acidic residues" evidence="7">
    <location>
        <begin position="558"/>
        <end position="568"/>
    </location>
</feature>
<dbReference type="Pfam" id="PF17098">
    <property type="entry name" value="Wtap"/>
    <property type="match status" value="1"/>
</dbReference>